<dbReference type="PANTHER" id="PTHR48047">
    <property type="entry name" value="GLYCOSYLTRANSFERASE"/>
    <property type="match status" value="1"/>
</dbReference>
<reference evidence="6 7" key="1">
    <citation type="journal article" date="2019" name="Sci. Rep.">
        <title>A high-quality genome of Eragrostis curvula grass provides insights into Poaceae evolution and supports new strategies to enhance forage quality.</title>
        <authorList>
            <person name="Carballo J."/>
            <person name="Santos B.A.C.M."/>
            <person name="Zappacosta D."/>
            <person name="Garbus I."/>
            <person name="Selva J.P."/>
            <person name="Gallo C.A."/>
            <person name="Diaz A."/>
            <person name="Albertini E."/>
            <person name="Caccamo M."/>
            <person name="Echenique V."/>
        </authorList>
    </citation>
    <scope>NUCLEOTIDE SEQUENCE [LARGE SCALE GENOMIC DNA]</scope>
    <source>
        <strain evidence="7">cv. Victoria</strain>
        <tissue evidence="6">Leaf</tissue>
    </source>
</reference>
<evidence type="ECO:0000256" key="1">
    <source>
        <dbReference type="ARBA" id="ARBA00009995"/>
    </source>
</evidence>
<accession>A0A5J9U5E1</accession>
<evidence type="ECO:0000256" key="5">
    <source>
        <dbReference type="RuleBase" id="RU362057"/>
    </source>
</evidence>
<dbReference type="PROSITE" id="PS00375">
    <property type="entry name" value="UDPGT"/>
    <property type="match status" value="1"/>
</dbReference>
<gene>
    <name evidence="6" type="ORF">EJB05_34887</name>
</gene>
<dbReference type="InterPro" id="IPR035595">
    <property type="entry name" value="UDP_glycos_trans_CS"/>
</dbReference>
<keyword evidence="2 4" id="KW-0328">Glycosyltransferase</keyword>
<dbReference type="Gene3D" id="3.40.50.2000">
    <property type="entry name" value="Glycogen Phosphorylase B"/>
    <property type="match status" value="2"/>
</dbReference>
<dbReference type="Gramene" id="TVU18774">
    <property type="protein sequence ID" value="TVU18774"/>
    <property type="gene ID" value="EJB05_34887"/>
</dbReference>
<comment type="similarity">
    <text evidence="1 4">Belongs to the UDP-glycosyltransferase family.</text>
</comment>
<keyword evidence="3 4" id="KW-0808">Transferase</keyword>
<evidence type="ECO:0000313" key="6">
    <source>
        <dbReference type="EMBL" id="TVU18774.1"/>
    </source>
</evidence>
<dbReference type="EC" id="2.4.1.-" evidence="5"/>
<evidence type="ECO:0000256" key="3">
    <source>
        <dbReference type="ARBA" id="ARBA00022679"/>
    </source>
</evidence>
<proteinExistence type="inferred from homology"/>
<evidence type="ECO:0000313" key="7">
    <source>
        <dbReference type="Proteomes" id="UP000324897"/>
    </source>
</evidence>
<dbReference type="CDD" id="cd03784">
    <property type="entry name" value="GT1_Gtf-like"/>
    <property type="match status" value="1"/>
</dbReference>
<dbReference type="EMBL" id="RWGY01000029">
    <property type="protein sequence ID" value="TVU18774.1"/>
    <property type="molecule type" value="Genomic_DNA"/>
</dbReference>
<dbReference type="AlphaFoldDB" id="A0A5J9U5E1"/>
<dbReference type="InterPro" id="IPR002213">
    <property type="entry name" value="UDP_glucos_trans"/>
</dbReference>
<evidence type="ECO:0000256" key="2">
    <source>
        <dbReference type="ARBA" id="ARBA00022676"/>
    </source>
</evidence>
<sequence length="509" mass="55208">MAADIEQQPLHILLFPYIATGHLIPVADMAAVFASRGVKCTILTTPANAGVIRSAVDRANAAAALAIDMVTVPFPDVGLPPGVESVTGISSEADMFKLLDGSNRLREPFERFLSERRPDAVVADSFFPWAADAAAVHGVPRLSFLGTSMFARACTHALLRHNPAAADGGDADDVVLPGLPHRVALRRSQLLDPAKPNHRFEWAFYDLVDAADAKSYGEVFNSFADLEPGCVHHYRAALGRRVWLIGPLAHVRTDDIAGAGWLSPDDERCLRWLDGKPRGSVVYVSFGTLTHFSPAEQRELARGLQISGENFLWIMGGEDADASEWMPEGFAELFAAGDQRGLIFRGWAPQTRILNHPAVGGFVTHCGWNSVLEAVSAGVPLITWPRYADQFYNEKLIVEVLKVGVSLGSVEYASKLEVRDHVISGETIAEAIGGVMGDDEVAEQRRVKVKELGAKAKRATEKGGSSYEDVGRLIQELMARRSSVICVGYERKHRVRVISKGSGGARPSP</sequence>
<organism evidence="6 7">
    <name type="scientific">Eragrostis curvula</name>
    <name type="common">weeping love grass</name>
    <dbReference type="NCBI Taxonomy" id="38414"/>
    <lineage>
        <taxon>Eukaryota</taxon>
        <taxon>Viridiplantae</taxon>
        <taxon>Streptophyta</taxon>
        <taxon>Embryophyta</taxon>
        <taxon>Tracheophyta</taxon>
        <taxon>Spermatophyta</taxon>
        <taxon>Magnoliopsida</taxon>
        <taxon>Liliopsida</taxon>
        <taxon>Poales</taxon>
        <taxon>Poaceae</taxon>
        <taxon>PACMAD clade</taxon>
        <taxon>Chloridoideae</taxon>
        <taxon>Eragrostideae</taxon>
        <taxon>Eragrostidinae</taxon>
        <taxon>Eragrostis</taxon>
    </lineage>
</organism>
<dbReference type="PANTHER" id="PTHR48047:SF45">
    <property type="entry name" value="SCOPOLETIN GLUCOSYLTRANSFERASE-LIKE"/>
    <property type="match status" value="1"/>
</dbReference>
<comment type="caution">
    <text evidence="6">The sequence shown here is derived from an EMBL/GenBank/DDBJ whole genome shotgun (WGS) entry which is preliminary data.</text>
</comment>
<dbReference type="Pfam" id="PF00201">
    <property type="entry name" value="UDPGT"/>
    <property type="match status" value="1"/>
</dbReference>
<keyword evidence="7" id="KW-1185">Reference proteome</keyword>
<dbReference type="OrthoDB" id="731962at2759"/>
<name>A0A5J9U5E1_9POAL</name>
<dbReference type="SUPFAM" id="SSF53756">
    <property type="entry name" value="UDP-Glycosyltransferase/glycogen phosphorylase"/>
    <property type="match status" value="1"/>
</dbReference>
<feature type="non-terminal residue" evidence="6">
    <location>
        <position position="1"/>
    </location>
</feature>
<protein>
    <recommendedName>
        <fullName evidence="5">Glycosyltransferase</fullName>
        <ecNumber evidence="5">2.4.1.-</ecNumber>
    </recommendedName>
</protein>
<dbReference type="FunFam" id="3.40.50.2000:FF:000063">
    <property type="entry name" value="Glycosyltransferase"/>
    <property type="match status" value="1"/>
</dbReference>
<dbReference type="GO" id="GO:0035251">
    <property type="term" value="F:UDP-glucosyltransferase activity"/>
    <property type="evidence" value="ECO:0007669"/>
    <property type="project" value="TreeGrafter"/>
</dbReference>
<evidence type="ECO:0000256" key="4">
    <source>
        <dbReference type="RuleBase" id="RU003718"/>
    </source>
</evidence>
<dbReference type="Proteomes" id="UP000324897">
    <property type="component" value="Chromosome 7"/>
</dbReference>